<dbReference type="AlphaFoldDB" id="A0AAN6SLT2"/>
<keyword evidence="2" id="KW-0472">Membrane</keyword>
<feature type="transmembrane region" description="Helical" evidence="2">
    <location>
        <begin position="152"/>
        <end position="171"/>
    </location>
</feature>
<organism evidence="3 4">
    <name type="scientific">Parachaetomium inaequale</name>
    <dbReference type="NCBI Taxonomy" id="2588326"/>
    <lineage>
        <taxon>Eukaryota</taxon>
        <taxon>Fungi</taxon>
        <taxon>Dikarya</taxon>
        <taxon>Ascomycota</taxon>
        <taxon>Pezizomycotina</taxon>
        <taxon>Sordariomycetes</taxon>
        <taxon>Sordariomycetidae</taxon>
        <taxon>Sordariales</taxon>
        <taxon>Chaetomiaceae</taxon>
        <taxon>Parachaetomium</taxon>
    </lineage>
</organism>
<dbReference type="Proteomes" id="UP001303115">
    <property type="component" value="Unassembled WGS sequence"/>
</dbReference>
<reference evidence="4" key="1">
    <citation type="journal article" date="2023" name="Mol. Phylogenet. Evol.">
        <title>Genome-scale phylogeny and comparative genomics of the fungal order Sordariales.</title>
        <authorList>
            <person name="Hensen N."/>
            <person name="Bonometti L."/>
            <person name="Westerberg I."/>
            <person name="Brannstrom I.O."/>
            <person name="Guillou S."/>
            <person name="Cros-Aarteil S."/>
            <person name="Calhoun S."/>
            <person name="Haridas S."/>
            <person name="Kuo A."/>
            <person name="Mondo S."/>
            <person name="Pangilinan J."/>
            <person name="Riley R."/>
            <person name="LaButti K."/>
            <person name="Andreopoulos B."/>
            <person name="Lipzen A."/>
            <person name="Chen C."/>
            <person name="Yan M."/>
            <person name="Daum C."/>
            <person name="Ng V."/>
            <person name="Clum A."/>
            <person name="Steindorff A."/>
            <person name="Ohm R.A."/>
            <person name="Martin F."/>
            <person name="Silar P."/>
            <person name="Natvig D.O."/>
            <person name="Lalanne C."/>
            <person name="Gautier V."/>
            <person name="Ament-Velasquez S.L."/>
            <person name="Kruys A."/>
            <person name="Hutchinson M.I."/>
            <person name="Powell A.J."/>
            <person name="Barry K."/>
            <person name="Miller A.N."/>
            <person name="Grigoriev I.V."/>
            <person name="Debuchy R."/>
            <person name="Gladieux P."/>
            <person name="Hiltunen Thoren M."/>
            <person name="Johannesson H."/>
        </authorList>
    </citation>
    <scope>NUCLEOTIDE SEQUENCE [LARGE SCALE GENOMIC DNA]</scope>
    <source>
        <strain evidence="4">CBS 284.82</strain>
    </source>
</reference>
<feature type="transmembrane region" description="Helical" evidence="2">
    <location>
        <begin position="52"/>
        <end position="72"/>
    </location>
</feature>
<evidence type="ECO:0000313" key="4">
    <source>
        <dbReference type="Proteomes" id="UP001303115"/>
    </source>
</evidence>
<proteinExistence type="predicted"/>
<protein>
    <recommendedName>
        <fullName evidence="5">Transmembrane protein</fullName>
    </recommendedName>
</protein>
<evidence type="ECO:0008006" key="5">
    <source>
        <dbReference type="Google" id="ProtNLM"/>
    </source>
</evidence>
<evidence type="ECO:0000256" key="1">
    <source>
        <dbReference type="SAM" id="MobiDB-lite"/>
    </source>
</evidence>
<keyword evidence="2" id="KW-0812">Transmembrane</keyword>
<evidence type="ECO:0000256" key="2">
    <source>
        <dbReference type="SAM" id="Phobius"/>
    </source>
</evidence>
<dbReference type="EMBL" id="MU854659">
    <property type="protein sequence ID" value="KAK4032038.1"/>
    <property type="molecule type" value="Genomic_DNA"/>
</dbReference>
<evidence type="ECO:0000313" key="3">
    <source>
        <dbReference type="EMBL" id="KAK4032038.1"/>
    </source>
</evidence>
<sequence length="181" mass="18972">MPITLPTPATTTPSAPSTTTNTSTNPPAVSVTGLKTRLFRPLDLSTARGKSVAATVVLRAVANLVHFILAGLTRSTPSWWCLYYVLDQIVVTYAVSFIADARGTRRIGPVAVGERFFDLFLGVCGVVHVLYMGVLLMCVVSYAIFFGVTGGFVLTIAGAAILPVAVLAAMPEDGEGGLSLP</sequence>
<accession>A0AAN6SLT2</accession>
<gene>
    <name evidence="3" type="ORF">C8A01DRAFT_41532</name>
</gene>
<keyword evidence="4" id="KW-1185">Reference proteome</keyword>
<feature type="transmembrane region" description="Helical" evidence="2">
    <location>
        <begin position="79"/>
        <end position="99"/>
    </location>
</feature>
<feature type="transmembrane region" description="Helical" evidence="2">
    <location>
        <begin position="119"/>
        <end position="145"/>
    </location>
</feature>
<name>A0AAN6SLT2_9PEZI</name>
<keyword evidence="2" id="KW-1133">Transmembrane helix</keyword>
<feature type="region of interest" description="Disordered" evidence="1">
    <location>
        <begin position="1"/>
        <end position="27"/>
    </location>
</feature>
<comment type="caution">
    <text evidence="3">The sequence shown here is derived from an EMBL/GenBank/DDBJ whole genome shotgun (WGS) entry which is preliminary data.</text>
</comment>